<keyword evidence="2" id="KW-1185">Reference proteome</keyword>
<evidence type="ECO:0000313" key="2">
    <source>
        <dbReference type="Proteomes" id="UP000800040"/>
    </source>
</evidence>
<accession>A0A6A5K3T8</accession>
<evidence type="ECO:0000313" key="1">
    <source>
        <dbReference type="EMBL" id="KAF1831898.1"/>
    </source>
</evidence>
<name>A0A6A5K3T8_9PLEO</name>
<protein>
    <submittedName>
        <fullName evidence="1">Uncharacterized protein</fullName>
    </submittedName>
</protein>
<proteinExistence type="predicted"/>
<dbReference type="Proteomes" id="UP000800040">
    <property type="component" value="Unassembled WGS sequence"/>
</dbReference>
<dbReference type="OrthoDB" id="2588098at2759"/>
<gene>
    <name evidence="1" type="ORF">BDW02DRAFT_581667</name>
</gene>
<sequence length="514" mass="60278">MFPSKHMLVCPELGQTQKLPQYACVPCFFFDRKDETWFYNTLAKPTPGLACIPRYHPPAGDFFERLPNELIHEIIAYLVPHEDDVPRSPKAVMEDILALGLSSARLWSNVLYFIHRCYQKRNLDNWAGKKIVFQAHHSKITAAQAKHYCLDVEESPGYPHDRKYWSSVERRGWKPFKSQPKIHWRDIVHSPKFKLLDARGRAEVMQDLSQMYLYSRHRVWVLRNLTTRQIVRSDQLQEPKIAAPDWEPMPPSHATQAHHPTLKRLWDSLRQDWKGTVREKLHHAESPQPLTLANIFLILASSAERPHQGNSPYATDLLTFGNGPWAGCAFDLVTLKEHKKSIRSGPSAQLQQTNPWVNVSKEVVADIANLCFCIRKHQGFYGLQPVPHEHWEKTAATRSLHHRWIEQCPPRPWIDESMYESIKMLAEEKETVTVMDRLPKLELRDLMEWIDDSMYKLRHNMEETVTVAYRPLRLELRYLKYKLIRNKKPAKKEETVMARVADRPPRLELRYLME</sequence>
<dbReference type="AlphaFoldDB" id="A0A6A5K3T8"/>
<organism evidence="1 2">
    <name type="scientific">Decorospora gaudefroyi</name>
    <dbReference type="NCBI Taxonomy" id="184978"/>
    <lineage>
        <taxon>Eukaryota</taxon>
        <taxon>Fungi</taxon>
        <taxon>Dikarya</taxon>
        <taxon>Ascomycota</taxon>
        <taxon>Pezizomycotina</taxon>
        <taxon>Dothideomycetes</taxon>
        <taxon>Pleosporomycetidae</taxon>
        <taxon>Pleosporales</taxon>
        <taxon>Pleosporineae</taxon>
        <taxon>Pleosporaceae</taxon>
        <taxon>Decorospora</taxon>
    </lineage>
</organism>
<reference evidence="1" key="1">
    <citation type="submission" date="2020-01" db="EMBL/GenBank/DDBJ databases">
        <authorList>
            <consortium name="DOE Joint Genome Institute"/>
            <person name="Haridas S."/>
            <person name="Albert R."/>
            <person name="Binder M."/>
            <person name="Bloem J."/>
            <person name="Labutti K."/>
            <person name="Salamov A."/>
            <person name="Andreopoulos B."/>
            <person name="Baker S.E."/>
            <person name="Barry K."/>
            <person name="Bills G."/>
            <person name="Bluhm B.H."/>
            <person name="Cannon C."/>
            <person name="Castanera R."/>
            <person name="Culley D.E."/>
            <person name="Daum C."/>
            <person name="Ezra D."/>
            <person name="Gonzalez J.B."/>
            <person name="Henrissat B."/>
            <person name="Kuo A."/>
            <person name="Liang C."/>
            <person name="Lipzen A."/>
            <person name="Lutzoni F."/>
            <person name="Magnuson J."/>
            <person name="Mondo S."/>
            <person name="Nolan M."/>
            <person name="Ohm R."/>
            <person name="Pangilinan J."/>
            <person name="Park H.-J."/>
            <person name="Ramirez L."/>
            <person name="Alfaro M."/>
            <person name="Sun H."/>
            <person name="Tritt A."/>
            <person name="Yoshinaga Y."/>
            <person name="Zwiers L.-H."/>
            <person name="Turgeon B.G."/>
            <person name="Goodwin S.B."/>
            <person name="Spatafora J.W."/>
            <person name="Crous P.W."/>
            <person name="Grigoriev I.V."/>
        </authorList>
    </citation>
    <scope>NUCLEOTIDE SEQUENCE</scope>
    <source>
        <strain evidence="1">P77</strain>
    </source>
</reference>
<dbReference type="EMBL" id="ML975351">
    <property type="protein sequence ID" value="KAF1831898.1"/>
    <property type="molecule type" value="Genomic_DNA"/>
</dbReference>